<evidence type="ECO:0000256" key="1">
    <source>
        <dbReference type="ARBA" id="ARBA00006581"/>
    </source>
</evidence>
<evidence type="ECO:0000256" key="3">
    <source>
        <dbReference type="ARBA" id="ARBA00022801"/>
    </source>
</evidence>
<dbReference type="EMBL" id="BK015962">
    <property type="protein sequence ID" value="DAF87291.1"/>
    <property type="molecule type" value="Genomic_DNA"/>
</dbReference>
<reference evidence="6" key="1">
    <citation type="journal article" date="2021" name="Proc. Natl. Acad. Sci. U.S.A.">
        <title>A Catalog of Tens of Thousands of Viruses from Human Metagenomes Reveals Hidden Associations with Chronic Diseases.</title>
        <authorList>
            <person name="Tisza M.J."/>
            <person name="Buck C.B."/>
        </authorList>
    </citation>
    <scope>NUCLEOTIDE SEQUENCE</scope>
    <source>
        <strain evidence="6">CtnPP24</strain>
    </source>
</reference>
<protein>
    <recommendedName>
        <fullName evidence="2">dUTP diphosphatase</fullName>
        <ecNumber evidence="2">3.6.1.23</ecNumber>
    </recommendedName>
</protein>
<dbReference type="InterPro" id="IPR036157">
    <property type="entry name" value="dUTPase-like_sf"/>
</dbReference>
<dbReference type="PANTHER" id="PTHR11241:SF0">
    <property type="entry name" value="DEOXYURIDINE 5'-TRIPHOSPHATE NUCLEOTIDOHYDROLASE"/>
    <property type="match status" value="1"/>
</dbReference>
<keyword evidence="4" id="KW-0546">Nucleotide metabolism</keyword>
<sequence length="152" mass="17024">MTMIVRMIFLSNLETIKIRYVDSPALEQKDGSDWIDTYIAEDVSMQPGEFKLISLGFACQLPDGYEAILAPRSSTFKRYGLLQTNSIGVIDNSFASNSDIWMFPAYATRPVVIAKGTRICQFRIQKKQPKIKFNPVDNLTAVERGSFGSTGI</sequence>
<keyword evidence="3" id="KW-0378">Hydrolase</keyword>
<organism evidence="6">
    <name type="scientific">Siphoviridae sp. ctnPP24</name>
    <dbReference type="NCBI Taxonomy" id="2825662"/>
    <lineage>
        <taxon>Viruses</taxon>
        <taxon>Duplodnaviria</taxon>
        <taxon>Heunggongvirae</taxon>
        <taxon>Uroviricota</taxon>
        <taxon>Caudoviricetes</taxon>
    </lineage>
</organism>
<dbReference type="InterPro" id="IPR033704">
    <property type="entry name" value="dUTPase_trimeric"/>
</dbReference>
<dbReference type="Pfam" id="PF00692">
    <property type="entry name" value="dUTPase"/>
    <property type="match status" value="1"/>
</dbReference>
<dbReference type="EC" id="3.6.1.23" evidence="2"/>
<dbReference type="Gene3D" id="2.70.40.10">
    <property type="match status" value="1"/>
</dbReference>
<dbReference type="InterPro" id="IPR008181">
    <property type="entry name" value="dUTPase"/>
</dbReference>
<evidence type="ECO:0000313" key="6">
    <source>
        <dbReference type="EMBL" id="DAF87291.1"/>
    </source>
</evidence>
<dbReference type="GO" id="GO:0004170">
    <property type="term" value="F:dUTP diphosphatase activity"/>
    <property type="evidence" value="ECO:0007669"/>
    <property type="project" value="UniProtKB-EC"/>
</dbReference>
<name>A0A8S5TYL8_9CAUD</name>
<proteinExistence type="inferred from homology"/>
<accession>A0A8S5TYL8</accession>
<feature type="domain" description="dUTPase-like" evidence="5">
    <location>
        <begin position="36"/>
        <end position="149"/>
    </location>
</feature>
<evidence type="ECO:0000256" key="4">
    <source>
        <dbReference type="ARBA" id="ARBA00023080"/>
    </source>
</evidence>
<evidence type="ECO:0000256" key="2">
    <source>
        <dbReference type="ARBA" id="ARBA00012379"/>
    </source>
</evidence>
<dbReference type="CDD" id="cd07557">
    <property type="entry name" value="trimeric_dUTPase"/>
    <property type="match status" value="1"/>
</dbReference>
<comment type="similarity">
    <text evidence="1">Belongs to the dUTPase family.</text>
</comment>
<dbReference type="GO" id="GO:0000287">
    <property type="term" value="F:magnesium ion binding"/>
    <property type="evidence" value="ECO:0007669"/>
    <property type="project" value="InterPro"/>
</dbReference>
<dbReference type="SUPFAM" id="SSF51283">
    <property type="entry name" value="dUTPase-like"/>
    <property type="match status" value="1"/>
</dbReference>
<dbReference type="GO" id="GO:0006226">
    <property type="term" value="P:dUMP biosynthetic process"/>
    <property type="evidence" value="ECO:0007669"/>
    <property type="project" value="InterPro"/>
</dbReference>
<dbReference type="InterPro" id="IPR029054">
    <property type="entry name" value="dUTPase-like"/>
</dbReference>
<dbReference type="GO" id="GO:0046081">
    <property type="term" value="P:dUTP catabolic process"/>
    <property type="evidence" value="ECO:0007669"/>
    <property type="project" value="InterPro"/>
</dbReference>
<evidence type="ECO:0000259" key="5">
    <source>
        <dbReference type="Pfam" id="PF00692"/>
    </source>
</evidence>
<dbReference type="PANTHER" id="PTHR11241">
    <property type="entry name" value="DEOXYURIDINE 5'-TRIPHOSPHATE NUCLEOTIDOHYDROLASE"/>
    <property type="match status" value="1"/>
</dbReference>